<dbReference type="InterPro" id="IPR036291">
    <property type="entry name" value="NAD(P)-bd_dom_sf"/>
</dbReference>
<dbReference type="FunFam" id="1.10.1040.10:FF:000017">
    <property type="entry name" value="2-dehydropantoate 2-reductase"/>
    <property type="match status" value="1"/>
</dbReference>
<feature type="domain" description="Ketopantoate reductase N-terminal" evidence="10">
    <location>
        <begin position="3"/>
        <end position="153"/>
    </location>
</feature>
<dbReference type="PANTHER" id="PTHR21708:SF26">
    <property type="entry name" value="2-DEHYDROPANTOATE 2-REDUCTASE"/>
    <property type="match status" value="1"/>
</dbReference>
<accession>A0A1I4RBH5</accession>
<evidence type="ECO:0000256" key="6">
    <source>
        <dbReference type="ARBA" id="ARBA00023002"/>
    </source>
</evidence>
<evidence type="ECO:0000256" key="7">
    <source>
        <dbReference type="ARBA" id="ARBA00032024"/>
    </source>
</evidence>
<protein>
    <recommendedName>
        <fullName evidence="4 9">2-dehydropantoate 2-reductase</fullName>
        <ecNumber evidence="3 9">1.1.1.169</ecNumber>
    </recommendedName>
    <alternativeName>
        <fullName evidence="7 9">Ketopantoate reductase</fullName>
    </alternativeName>
</protein>
<dbReference type="InterPro" id="IPR013752">
    <property type="entry name" value="KPA_reductase"/>
</dbReference>
<organism evidence="12 13">
    <name type="scientific">Thermodesulforhabdus norvegica</name>
    <dbReference type="NCBI Taxonomy" id="39841"/>
    <lineage>
        <taxon>Bacteria</taxon>
        <taxon>Pseudomonadati</taxon>
        <taxon>Thermodesulfobacteriota</taxon>
        <taxon>Syntrophobacteria</taxon>
        <taxon>Syntrophobacterales</taxon>
        <taxon>Thermodesulforhabdaceae</taxon>
        <taxon>Thermodesulforhabdus</taxon>
    </lineage>
</organism>
<comment type="catalytic activity">
    <reaction evidence="8 9">
        <text>(R)-pantoate + NADP(+) = 2-dehydropantoate + NADPH + H(+)</text>
        <dbReference type="Rhea" id="RHEA:16233"/>
        <dbReference type="ChEBI" id="CHEBI:11561"/>
        <dbReference type="ChEBI" id="CHEBI:15378"/>
        <dbReference type="ChEBI" id="CHEBI:15980"/>
        <dbReference type="ChEBI" id="CHEBI:57783"/>
        <dbReference type="ChEBI" id="CHEBI:58349"/>
        <dbReference type="EC" id="1.1.1.169"/>
    </reaction>
</comment>
<dbReference type="NCBIfam" id="TIGR00745">
    <property type="entry name" value="apbA_panE"/>
    <property type="match status" value="1"/>
</dbReference>
<dbReference type="InterPro" id="IPR008927">
    <property type="entry name" value="6-PGluconate_DH-like_C_sf"/>
</dbReference>
<evidence type="ECO:0000259" key="11">
    <source>
        <dbReference type="Pfam" id="PF08546"/>
    </source>
</evidence>
<dbReference type="STRING" id="39841.SAMN05660836_00505"/>
<dbReference type="GO" id="GO:0015940">
    <property type="term" value="P:pantothenate biosynthetic process"/>
    <property type="evidence" value="ECO:0007669"/>
    <property type="project" value="UniProtKB-UniPathway"/>
</dbReference>
<reference evidence="12 13" key="1">
    <citation type="submission" date="2016-10" db="EMBL/GenBank/DDBJ databases">
        <authorList>
            <person name="de Groot N.N."/>
        </authorList>
    </citation>
    <scope>NUCLEOTIDE SEQUENCE [LARGE SCALE GENOMIC DNA]</scope>
    <source>
        <strain evidence="12 13">DSM 9990</strain>
    </source>
</reference>
<dbReference type="AlphaFoldDB" id="A0A1I4RBH5"/>
<dbReference type="InterPro" id="IPR003710">
    <property type="entry name" value="ApbA"/>
</dbReference>
<evidence type="ECO:0000256" key="5">
    <source>
        <dbReference type="ARBA" id="ARBA00022857"/>
    </source>
</evidence>
<dbReference type="InterPro" id="IPR013328">
    <property type="entry name" value="6PGD_dom2"/>
</dbReference>
<sequence>MNVAVIGSGGIGGLYGGKLYQAGVHVTMVCRSDYEVIRDRGITVESIWGSFHYRPHKVVRSVSECDPIPDYLLVCTKAVSDDTALKLLEGLPEKSDEVAVVLLQNGIYIEEPVKKFRPDLTVIGGIAFVCTFRTQPGYICHTDYGRIVLGDYPQGVSKKTRLLADTFKKAGVPCEVTEDIIRARWGKLVWNAAFNPLSVLAGGKDTGEIVSDPYLLNIARSVMEEVVRLADADGHPLSPAVVDENLEATRAMSPYKTSMLLDYEKGRPMECEAILGKAVKKAEELGVETPTIRTLYNLLMSFNRKLGGKNRDV</sequence>
<evidence type="ECO:0000313" key="13">
    <source>
        <dbReference type="Proteomes" id="UP000199611"/>
    </source>
</evidence>
<dbReference type="Pfam" id="PF08546">
    <property type="entry name" value="ApbA_C"/>
    <property type="match status" value="1"/>
</dbReference>
<dbReference type="InterPro" id="IPR051402">
    <property type="entry name" value="KPR-Related"/>
</dbReference>
<dbReference type="OrthoDB" id="5333395at2"/>
<dbReference type="EMBL" id="FOUU01000001">
    <property type="protein sequence ID" value="SFM49223.1"/>
    <property type="molecule type" value="Genomic_DNA"/>
</dbReference>
<evidence type="ECO:0000256" key="1">
    <source>
        <dbReference type="ARBA" id="ARBA00004994"/>
    </source>
</evidence>
<proteinExistence type="inferred from homology"/>
<evidence type="ECO:0000256" key="4">
    <source>
        <dbReference type="ARBA" id="ARBA00019465"/>
    </source>
</evidence>
<dbReference type="RefSeq" id="WP_093393223.1">
    <property type="nucleotide sequence ID" value="NZ_FOUU01000001.1"/>
</dbReference>
<dbReference type="Gene3D" id="1.10.1040.10">
    <property type="entry name" value="N-(1-d-carboxylethyl)-l-norvaline Dehydrogenase, domain 2"/>
    <property type="match status" value="1"/>
</dbReference>
<dbReference type="EC" id="1.1.1.169" evidence="3 9"/>
<dbReference type="Gene3D" id="3.40.50.720">
    <property type="entry name" value="NAD(P)-binding Rossmann-like Domain"/>
    <property type="match status" value="1"/>
</dbReference>
<evidence type="ECO:0000313" key="12">
    <source>
        <dbReference type="EMBL" id="SFM49223.1"/>
    </source>
</evidence>
<dbReference type="SUPFAM" id="SSF51735">
    <property type="entry name" value="NAD(P)-binding Rossmann-fold domains"/>
    <property type="match status" value="1"/>
</dbReference>
<keyword evidence="9" id="KW-0566">Pantothenate biosynthesis</keyword>
<feature type="domain" description="Ketopantoate reductase C-terminal" evidence="11">
    <location>
        <begin position="179"/>
        <end position="300"/>
    </location>
</feature>
<dbReference type="InterPro" id="IPR013332">
    <property type="entry name" value="KPR_N"/>
</dbReference>
<keyword evidence="5 9" id="KW-0521">NADP</keyword>
<evidence type="ECO:0000256" key="8">
    <source>
        <dbReference type="ARBA" id="ARBA00048793"/>
    </source>
</evidence>
<dbReference type="GO" id="GO:0005737">
    <property type="term" value="C:cytoplasm"/>
    <property type="evidence" value="ECO:0007669"/>
    <property type="project" value="TreeGrafter"/>
</dbReference>
<comment type="similarity">
    <text evidence="2 9">Belongs to the ketopantoate reductase family.</text>
</comment>
<dbReference type="GO" id="GO:0008677">
    <property type="term" value="F:2-dehydropantoate 2-reductase activity"/>
    <property type="evidence" value="ECO:0007669"/>
    <property type="project" value="UniProtKB-EC"/>
</dbReference>
<evidence type="ECO:0000259" key="10">
    <source>
        <dbReference type="Pfam" id="PF02558"/>
    </source>
</evidence>
<keyword evidence="13" id="KW-1185">Reference proteome</keyword>
<evidence type="ECO:0000256" key="3">
    <source>
        <dbReference type="ARBA" id="ARBA00013014"/>
    </source>
</evidence>
<dbReference type="Pfam" id="PF02558">
    <property type="entry name" value="ApbA"/>
    <property type="match status" value="1"/>
</dbReference>
<evidence type="ECO:0000256" key="9">
    <source>
        <dbReference type="RuleBase" id="RU362068"/>
    </source>
</evidence>
<name>A0A1I4RBH5_9BACT</name>
<dbReference type="SUPFAM" id="SSF48179">
    <property type="entry name" value="6-phosphogluconate dehydrogenase C-terminal domain-like"/>
    <property type="match status" value="1"/>
</dbReference>
<comment type="pathway">
    <text evidence="1 9">Cofactor biosynthesis; (R)-pantothenate biosynthesis; (R)-pantoate from 3-methyl-2-oxobutanoate: step 2/2.</text>
</comment>
<dbReference type="PANTHER" id="PTHR21708">
    <property type="entry name" value="PROBABLE 2-DEHYDROPANTOATE 2-REDUCTASE"/>
    <property type="match status" value="1"/>
</dbReference>
<gene>
    <name evidence="12" type="ORF">SAMN05660836_00505</name>
</gene>
<comment type="function">
    <text evidence="9">Catalyzes the NADPH-dependent reduction of ketopantoate into pantoic acid.</text>
</comment>
<keyword evidence="6 9" id="KW-0560">Oxidoreductase</keyword>
<dbReference type="Proteomes" id="UP000199611">
    <property type="component" value="Unassembled WGS sequence"/>
</dbReference>
<evidence type="ECO:0000256" key="2">
    <source>
        <dbReference type="ARBA" id="ARBA00007870"/>
    </source>
</evidence>
<dbReference type="UniPathway" id="UPA00028">
    <property type="reaction ID" value="UER00004"/>
</dbReference>